<dbReference type="InterPro" id="IPR031107">
    <property type="entry name" value="Small_HSP"/>
</dbReference>
<dbReference type="Pfam" id="PF00011">
    <property type="entry name" value="HSP20"/>
    <property type="match status" value="1"/>
</dbReference>
<dbReference type="SUPFAM" id="SSF49764">
    <property type="entry name" value="HSP20-like chaperones"/>
    <property type="match status" value="1"/>
</dbReference>
<proteinExistence type="inferred from homology"/>
<comment type="similarity">
    <text evidence="1 2">Belongs to the small heat shock protein (HSP20) family.</text>
</comment>
<evidence type="ECO:0000313" key="4">
    <source>
        <dbReference type="EMBL" id="KAB7760004.1"/>
    </source>
</evidence>
<accession>A0A5N5VDI3</accession>
<name>A0A5N5VDI3_MYCPH</name>
<keyword evidence="5" id="KW-1185">Reference proteome</keyword>
<dbReference type="InterPro" id="IPR002068">
    <property type="entry name" value="A-crystallin/Hsp20_dom"/>
</dbReference>
<dbReference type="AlphaFoldDB" id="A0A5N5VDI3"/>
<reference evidence="4 5" key="1">
    <citation type="submission" date="2012-10" db="EMBL/GenBank/DDBJ databases">
        <title>The draft sequence of the Mycobacterium pheli genome.</title>
        <authorList>
            <person name="Pettersson B.M.F."/>
            <person name="Das S."/>
            <person name="Dasgupta S."/>
            <person name="Bhattacharya A."/>
            <person name="Kirsebom L.A."/>
        </authorList>
    </citation>
    <scope>NUCLEOTIDE SEQUENCE [LARGE SCALE GENOMIC DNA]</scope>
    <source>
        <strain evidence="4 5">CCUG 21000</strain>
    </source>
</reference>
<protein>
    <recommendedName>
        <fullName evidence="3">SHSP domain-containing protein</fullName>
    </recommendedName>
</protein>
<feature type="domain" description="SHSP" evidence="3">
    <location>
        <begin position="32"/>
        <end position="147"/>
    </location>
</feature>
<dbReference type="CDD" id="cd06464">
    <property type="entry name" value="ACD_sHsps-like"/>
    <property type="match status" value="1"/>
</dbReference>
<comment type="caution">
    <text evidence="4">The sequence shown here is derived from an EMBL/GenBank/DDBJ whole genome shotgun (WGS) entry which is preliminary data.</text>
</comment>
<evidence type="ECO:0000256" key="2">
    <source>
        <dbReference type="RuleBase" id="RU003616"/>
    </source>
</evidence>
<dbReference type="GeneID" id="74304575"/>
<dbReference type="Proteomes" id="UP000325690">
    <property type="component" value="Unassembled WGS sequence"/>
</dbReference>
<dbReference type="EMBL" id="ANBP01000001">
    <property type="protein sequence ID" value="KAB7760004.1"/>
    <property type="molecule type" value="Genomic_DNA"/>
</dbReference>
<evidence type="ECO:0000256" key="1">
    <source>
        <dbReference type="PROSITE-ProRule" id="PRU00285"/>
    </source>
</evidence>
<organism evidence="4 5">
    <name type="scientific">Mycolicibacterium phlei DSM 43239 = CCUG 21000</name>
    <dbReference type="NCBI Taxonomy" id="1226750"/>
    <lineage>
        <taxon>Bacteria</taxon>
        <taxon>Bacillati</taxon>
        <taxon>Actinomycetota</taxon>
        <taxon>Actinomycetes</taxon>
        <taxon>Mycobacteriales</taxon>
        <taxon>Mycobacteriaceae</taxon>
        <taxon>Mycolicibacterium</taxon>
    </lineage>
</organism>
<dbReference type="RefSeq" id="WP_003890746.1">
    <property type="nucleotide sequence ID" value="NZ_ANBO01000001.1"/>
</dbReference>
<evidence type="ECO:0000313" key="5">
    <source>
        <dbReference type="Proteomes" id="UP000325690"/>
    </source>
</evidence>
<dbReference type="PANTHER" id="PTHR11527">
    <property type="entry name" value="HEAT-SHOCK PROTEIN 20 FAMILY MEMBER"/>
    <property type="match status" value="1"/>
</dbReference>
<evidence type="ECO:0000259" key="3">
    <source>
        <dbReference type="PROSITE" id="PS01031"/>
    </source>
</evidence>
<gene>
    <name evidence="4" type="ORF">MPHL21000_02980</name>
</gene>
<dbReference type="InterPro" id="IPR008978">
    <property type="entry name" value="HSP20-like_chaperone"/>
</dbReference>
<dbReference type="Gene3D" id="2.60.40.790">
    <property type="match status" value="1"/>
</dbReference>
<dbReference type="PROSITE" id="PS01031">
    <property type="entry name" value="SHSP"/>
    <property type="match status" value="1"/>
</dbReference>
<sequence length="148" mass="16150">MGKLAVQNRPARPLSLWPDLSEFFEGFPSLAALRTPLGANLIRIEDSLKDGKYELRAELPGVDPAKDVDITVRDGILTIKAERSERKEHNGRSEFSYGSFARSVALPAGADEDNIKASYDSGILTVTVPVVEEQAQASEKRVPIEAAK</sequence>